<organism evidence="1 2">
    <name type="scientific">Kipferlia bialata</name>
    <dbReference type="NCBI Taxonomy" id="797122"/>
    <lineage>
        <taxon>Eukaryota</taxon>
        <taxon>Metamonada</taxon>
        <taxon>Carpediemonas-like organisms</taxon>
        <taxon>Kipferlia</taxon>
    </lineage>
</organism>
<reference evidence="1 2" key="1">
    <citation type="journal article" date="2018" name="PLoS ONE">
        <title>The draft genome of Kipferlia bialata reveals reductive genome evolution in fornicate parasites.</title>
        <authorList>
            <person name="Tanifuji G."/>
            <person name="Takabayashi S."/>
            <person name="Kume K."/>
            <person name="Takagi M."/>
            <person name="Nakayama T."/>
            <person name="Kamikawa R."/>
            <person name="Inagaki Y."/>
            <person name="Hashimoto T."/>
        </authorList>
    </citation>
    <scope>NUCLEOTIDE SEQUENCE [LARGE SCALE GENOMIC DNA]</scope>
    <source>
        <strain evidence="1">NY0173</strain>
    </source>
</reference>
<accession>A0A9K3DC37</accession>
<evidence type="ECO:0000313" key="1">
    <source>
        <dbReference type="EMBL" id="GIQ91159.1"/>
    </source>
</evidence>
<name>A0A9K3DC37_9EUKA</name>
<gene>
    <name evidence="1" type="ORF">KIPB_014285</name>
</gene>
<dbReference type="AlphaFoldDB" id="A0A9K3DC37"/>
<comment type="caution">
    <text evidence="1">The sequence shown here is derived from an EMBL/GenBank/DDBJ whole genome shotgun (WGS) entry which is preliminary data.</text>
</comment>
<feature type="non-terminal residue" evidence="1">
    <location>
        <position position="1"/>
    </location>
</feature>
<keyword evidence="2" id="KW-1185">Reference proteome</keyword>
<feature type="non-terminal residue" evidence="1">
    <location>
        <position position="62"/>
    </location>
</feature>
<dbReference type="Proteomes" id="UP000265618">
    <property type="component" value="Unassembled WGS sequence"/>
</dbReference>
<proteinExistence type="predicted"/>
<evidence type="ECO:0000313" key="2">
    <source>
        <dbReference type="Proteomes" id="UP000265618"/>
    </source>
</evidence>
<protein>
    <submittedName>
        <fullName evidence="1">Uncharacterized protein</fullName>
    </submittedName>
</protein>
<sequence>RVCAILADVLDPAVSVQDASIPLMRDGALRTFSLIAENSIRKLVDDSALLDKLLPCIIHYTK</sequence>
<dbReference type="EMBL" id="BDIP01007251">
    <property type="protein sequence ID" value="GIQ91159.1"/>
    <property type="molecule type" value="Genomic_DNA"/>
</dbReference>